<evidence type="ECO:0000313" key="2">
    <source>
        <dbReference type="Proteomes" id="UP001159179"/>
    </source>
</evidence>
<comment type="caution">
    <text evidence="1">The sequence shown here is derived from an EMBL/GenBank/DDBJ whole genome shotgun (WGS) entry which is preliminary data.</text>
</comment>
<proteinExistence type="predicted"/>
<name>A0AAW6SM92_9BACI</name>
<dbReference type="AlphaFoldDB" id="A0AAW6SM92"/>
<reference evidence="1" key="1">
    <citation type="submission" date="2023-03" db="EMBL/GenBank/DDBJ databases">
        <title>Bacterial isolates from washroom surfaces on a university campus.</title>
        <authorList>
            <person name="Holman D.B."/>
            <person name="Gzyl K.E."/>
            <person name="Taheri A.E."/>
        </authorList>
    </citation>
    <scope>NUCLEOTIDE SEQUENCE</scope>
    <source>
        <strain evidence="1">RD03</strain>
    </source>
</reference>
<dbReference type="EMBL" id="JAROYP010000001">
    <property type="protein sequence ID" value="MDH5159881.1"/>
    <property type="molecule type" value="Genomic_DNA"/>
</dbReference>
<dbReference type="Proteomes" id="UP001159179">
    <property type="component" value="Unassembled WGS sequence"/>
</dbReference>
<evidence type="ECO:0000313" key="1">
    <source>
        <dbReference type="EMBL" id="MDH5159881.1"/>
    </source>
</evidence>
<accession>A0AAW6SM92</accession>
<protein>
    <submittedName>
        <fullName evidence="1">Uncharacterized protein</fullName>
    </submittedName>
</protein>
<dbReference type="RefSeq" id="WP_280615720.1">
    <property type="nucleotide sequence ID" value="NZ_JAROYP010000001.1"/>
</dbReference>
<organism evidence="1 2">
    <name type="scientific">Heyndrickxia oleronia</name>
    <dbReference type="NCBI Taxonomy" id="38875"/>
    <lineage>
        <taxon>Bacteria</taxon>
        <taxon>Bacillati</taxon>
        <taxon>Bacillota</taxon>
        <taxon>Bacilli</taxon>
        <taxon>Bacillales</taxon>
        <taxon>Bacillaceae</taxon>
        <taxon>Heyndrickxia</taxon>
    </lineage>
</organism>
<sequence>MEITISLNEKEIIEVLRQHFVQKGFDVTDWQVYAANERLIYADLRMNADNIVAKKSDVEQFGF</sequence>
<gene>
    <name evidence="1" type="ORF">P5X88_02970</name>
</gene>